<reference evidence="1" key="1">
    <citation type="submission" date="2021-02" db="EMBL/GenBank/DDBJ databases">
        <authorList>
            <person name="Dougan E. K."/>
            <person name="Rhodes N."/>
            <person name="Thang M."/>
            <person name="Chan C."/>
        </authorList>
    </citation>
    <scope>NUCLEOTIDE SEQUENCE</scope>
</reference>
<keyword evidence="2" id="KW-1185">Reference proteome</keyword>
<accession>A0A812NK04</accession>
<sequence>HPGTGAFYRNPLREKADKPILMSLGEYEFNCLDDALNSWHCVSMPESMFRKTVLGKAAADPAAALEAKQKAALRRLDRVTGSYEYTVTVRKSQFVPPKSHRRHAGPISPQAVQLEKLVVDVVPEMEGYRLRVEYVGDGLVAAWNRANPCFAVRPGDYIVKVD</sequence>
<protein>
    <submittedName>
        <fullName evidence="1">Uncharacterized protein</fullName>
    </submittedName>
</protein>
<evidence type="ECO:0000313" key="2">
    <source>
        <dbReference type="Proteomes" id="UP000601435"/>
    </source>
</evidence>
<feature type="non-terminal residue" evidence="1">
    <location>
        <position position="1"/>
    </location>
</feature>
<proteinExistence type="predicted"/>
<feature type="non-terminal residue" evidence="1">
    <location>
        <position position="162"/>
    </location>
</feature>
<name>A0A812NK04_9DINO</name>
<gene>
    <name evidence="1" type="ORF">SNEC2469_LOCUS7728</name>
</gene>
<evidence type="ECO:0000313" key="1">
    <source>
        <dbReference type="EMBL" id="CAE7310685.1"/>
    </source>
</evidence>
<comment type="caution">
    <text evidence="1">The sequence shown here is derived from an EMBL/GenBank/DDBJ whole genome shotgun (WGS) entry which is preliminary data.</text>
</comment>
<dbReference type="Proteomes" id="UP000601435">
    <property type="component" value="Unassembled WGS sequence"/>
</dbReference>
<organism evidence="1 2">
    <name type="scientific">Symbiodinium necroappetens</name>
    <dbReference type="NCBI Taxonomy" id="1628268"/>
    <lineage>
        <taxon>Eukaryota</taxon>
        <taxon>Sar</taxon>
        <taxon>Alveolata</taxon>
        <taxon>Dinophyceae</taxon>
        <taxon>Suessiales</taxon>
        <taxon>Symbiodiniaceae</taxon>
        <taxon>Symbiodinium</taxon>
    </lineage>
</organism>
<dbReference type="EMBL" id="CAJNJA010013013">
    <property type="protein sequence ID" value="CAE7310685.1"/>
    <property type="molecule type" value="Genomic_DNA"/>
</dbReference>
<dbReference type="AlphaFoldDB" id="A0A812NK04"/>
<dbReference type="OrthoDB" id="421665at2759"/>